<gene>
    <name evidence="5" type="ORF">J5O05_16800</name>
</gene>
<keyword evidence="1" id="KW-0378">Hydrolase</keyword>
<dbReference type="InterPro" id="IPR014756">
    <property type="entry name" value="Ig_E-set"/>
</dbReference>
<evidence type="ECO:0000256" key="1">
    <source>
        <dbReference type="ARBA" id="ARBA00022801"/>
    </source>
</evidence>
<dbReference type="PANTHER" id="PTHR10357:SF210">
    <property type="entry name" value="MALTODEXTRIN GLUCOSIDASE"/>
    <property type="match status" value="1"/>
</dbReference>
<feature type="signal peptide" evidence="3">
    <location>
        <begin position="1"/>
        <end position="21"/>
    </location>
</feature>
<accession>A0A975DGK8</accession>
<dbReference type="InterPro" id="IPR013783">
    <property type="entry name" value="Ig-like_fold"/>
</dbReference>
<dbReference type="SUPFAM" id="SSF81296">
    <property type="entry name" value="E set domains"/>
    <property type="match status" value="1"/>
</dbReference>
<organism evidence="5 6">
    <name type="scientific">Pseudoalteromonas xiamenensis</name>
    <dbReference type="NCBI Taxonomy" id="882626"/>
    <lineage>
        <taxon>Bacteria</taxon>
        <taxon>Pseudomonadati</taxon>
        <taxon>Pseudomonadota</taxon>
        <taxon>Gammaproteobacteria</taxon>
        <taxon>Alteromonadales</taxon>
        <taxon>Pseudoalteromonadaceae</taxon>
        <taxon>Pseudoalteromonas</taxon>
    </lineage>
</organism>
<dbReference type="PANTHER" id="PTHR10357">
    <property type="entry name" value="ALPHA-AMYLASE FAMILY MEMBER"/>
    <property type="match status" value="1"/>
</dbReference>
<keyword evidence="2" id="KW-0326">Glycosidase</keyword>
<dbReference type="InterPro" id="IPR017853">
    <property type="entry name" value="GH"/>
</dbReference>
<feature type="domain" description="Glycosyl hydrolase family 13 catalytic" evidence="4">
    <location>
        <begin position="128"/>
        <end position="525"/>
    </location>
</feature>
<proteinExistence type="predicted"/>
<dbReference type="Gene3D" id="2.60.40.1180">
    <property type="entry name" value="Golgi alpha-mannosidase II"/>
    <property type="match status" value="1"/>
</dbReference>
<feature type="chain" id="PRO_5037080249" evidence="3">
    <location>
        <begin position="22"/>
        <end position="610"/>
    </location>
</feature>
<dbReference type="Pfam" id="PF00128">
    <property type="entry name" value="Alpha-amylase"/>
    <property type="match status" value="1"/>
</dbReference>
<dbReference type="GO" id="GO:0016798">
    <property type="term" value="F:hydrolase activity, acting on glycosyl bonds"/>
    <property type="evidence" value="ECO:0007669"/>
    <property type="project" value="UniProtKB-KW"/>
</dbReference>
<keyword evidence="6" id="KW-1185">Reference proteome</keyword>
<evidence type="ECO:0000259" key="4">
    <source>
        <dbReference type="SMART" id="SM00642"/>
    </source>
</evidence>
<sequence length="610" mass="69555">MRKSINTILISMLLCSPVTFAFDSVRRVEPLNWWVGMSNPKLQIMVTAPGAKQSWALKRYDGVTLESVEFGDSPNYAFINLNISEKAKPGELELSSNDDKYRFYYTLSARAKGSADREGFSTKDVIYLITPDRFANGDEHNDSLPTMKEKADPTFRGGRHGGDLAGVITHLDYLQKLGVSQLWLTPALLNDMETYSYHGYSITDLYQVDPRMGDNSLYKTLSVEAKARGIGLIMDMVPNHIGSEHPWMNDLPTQDWINYKGQFVGTSHARQTVQDTHASEFDKKRFTDGWFVPTMPDMNQRVSFLGNYLTQNAIWWIEFADLSGFRVDTFPYSDKTFLQFWLKSILAEYPNFNIVGEEWTSEAGISAYWQKGHQNKDGYESYLPTMMDFSLQQALVKALNEEENWNTGWIHVYQSIAKDFQFADPNHLLIFGDNHDMSRIYTQLHQNVKNTKLAMTLLLTMRGIPQLYYGTEVLLDNGESDDHGDIRIDFPGGFKNQQANAFTGEGLSREQREMQLYTEKLLEIRNNYPALQNGGLIHFSPFDEMYAYARGDEHPILIILNKGNVQKTVDMNRFAEIIRGKVSATELLSGQKYELENVMIGAKSALLLAL</sequence>
<dbReference type="CDD" id="cd11340">
    <property type="entry name" value="AmyAc_bac_CMD_like_3"/>
    <property type="match status" value="1"/>
</dbReference>
<evidence type="ECO:0000313" key="6">
    <source>
        <dbReference type="Proteomes" id="UP000664904"/>
    </source>
</evidence>
<dbReference type="Gene3D" id="2.60.40.10">
    <property type="entry name" value="Immunoglobulins"/>
    <property type="match status" value="1"/>
</dbReference>
<dbReference type="Gene3D" id="3.20.20.80">
    <property type="entry name" value="Glycosidases"/>
    <property type="match status" value="1"/>
</dbReference>
<dbReference type="KEGG" id="pxi:J5O05_16800"/>
<dbReference type="InterPro" id="IPR006047">
    <property type="entry name" value="GH13_cat_dom"/>
</dbReference>
<evidence type="ECO:0000313" key="5">
    <source>
        <dbReference type="EMBL" id="QTH71403.1"/>
    </source>
</evidence>
<keyword evidence="3" id="KW-0732">Signal</keyword>
<protein>
    <submittedName>
        <fullName evidence="5">Cyclomaltodextrinase N-terminal domain-containing protein</fullName>
    </submittedName>
</protein>
<dbReference type="InterPro" id="IPR019492">
    <property type="entry name" value="Cyclo-malto-dextrinase_C"/>
</dbReference>
<dbReference type="SUPFAM" id="SSF51011">
    <property type="entry name" value="Glycosyl hydrolase domain"/>
    <property type="match status" value="1"/>
</dbReference>
<dbReference type="EMBL" id="CP072133">
    <property type="protein sequence ID" value="QTH71403.1"/>
    <property type="molecule type" value="Genomic_DNA"/>
</dbReference>
<dbReference type="Pfam" id="PF10438">
    <property type="entry name" value="Cyc-maltodext_C"/>
    <property type="match status" value="1"/>
</dbReference>
<dbReference type="InterPro" id="IPR013780">
    <property type="entry name" value="Glyco_hydro_b"/>
</dbReference>
<reference evidence="5" key="1">
    <citation type="submission" date="2021-03" db="EMBL/GenBank/DDBJ databases">
        <title>Complete Genome of Pseudoalteromonas xiamenensis STKMTI.2, a new potential marine bacterium producing anti-Vibrio compounds.</title>
        <authorList>
            <person name="Handayani D.P."/>
            <person name="Isnansetyo A."/>
            <person name="Istiqomah I."/>
            <person name="Jumina J."/>
        </authorList>
    </citation>
    <scope>NUCLEOTIDE SEQUENCE</scope>
    <source>
        <strain evidence="5">STKMTI.2</strain>
    </source>
</reference>
<dbReference type="InterPro" id="IPR015171">
    <property type="entry name" value="Cyc-maltodext_N"/>
</dbReference>
<dbReference type="AlphaFoldDB" id="A0A975DGK8"/>
<dbReference type="Proteomes" id="UP000664904">
    <property type="component" value="Chromosome"/>
</dbReference>
<evidence type="ECO:0000256" key="3">
    <source>
        <dbReference type="SAM" id="SignalP"/>
    </source>
</evidence>
<evidence type="ECO:0000256" key="2">
    <source>
        <dbReference type="ARBA" id="ARBA00023295"/>
    </source>
</evidence>
<dbReference type="SMART" id="SM00642">
    <property type="entry name" value="Aamy"/>
    <property type="match status" value="1"/>
</dbReference>
<name>A0A975DGK8_9GAMM</name>
<dbReference type="GO" id="GO:0005975">
    <property type="term" value="P:carbohydrate metabolic process"/>
    <property type="evidence" value="ECO:0007669"/>
    <property type="project" value="InterPro"/>
</dbReference>
<dbReference type="Pfam" id="PF09087">
    <property type="entry name" value="Cyc-maltodext_N"/>
    <property type="match status" value="1"/>
</dbReference>
<dbReference type="SUPFAM" id="SSF51445">
    <property type="entry name" value="(Trans)glycosidases"/>
    <property type="match status" value="1"/>
</dbReference>